<dbReference type="Gene3D" id="1.10.3720.10">
    <property type="entry name" value="MetI-like"/>
    <property type="match status" value="1"/>
</dbReference>
<evidence type="ECO:0000256" key="2">
    <source>
        <dbReference type="ARBA" id="ARBA00022448"/>
    </source>
</evidence>
<keyword evidence="6 7" id="KW-0472">Membrane</keyword>
<evidence type="ECO:0000256" key="3">
    <source>
        <dbReference type="ARBA" id="ARBA00022475"/>
    </source>
</evidence>
<dbReference type="Proteomes" id="UP000276417">
    <property type="component" value="Chromosome 2"/>
</dbReference>
<name>A0A3G8YJH9_9DEIO</name>
<evidence type="ECO:0000256" key="4">
    <source>
        <dbReference type="ARBA" id="ARBA00022692"/>
    </source>
</evidence>
<evidence type="ECO:0000256" key="6">
    <source>
        <dbReference type="ARBA" id="ARBA00023136"/>
    </source>
</evidence>
<feature type="domain" description="ABC transmembrane type-1" evidence="8">
    <location>
        <begin position="45"/>
        <end position="234"/>
    </location>
</feature>
<gene>
    <name evidence="9" type="ORF">EHF33_15660</name>
</gene>
<evidence type="ECO:0000313" key="10">
    <source>
        <dbReference type="Proteomes" id="UP000276417"/>
    </source>
</evidence>
<dbReference type="InterPro" id="IPR000515">
    <property type="entry name" value="MetI-like"/>
</dbReference>
<dbReference type="EMBL" id="CP034184">
    <property type="protein sequence ID" value="AZI44447.1"/>
    <property type="molecule type" value="Genomic_DNA"/>
</dbReference>
<keyword evidence="4 7" id="KW-0812">Transmembrane</keyword>
<dbReference type="KEGG" id="dph:EHF33_15660"/>
<accession>A0A3G8YJH9</accession>
<evidence type="ECO:0000259" key="8">
    <source>
        <dbReference type="PROSITE" id="PS50928"/>
    </source>
</evidence>
<dbReference type="PANTHER" id="PTHR43744:SF12">
    <property type="entry name" value="ABC TRANSPORTER PERMEASE PROTEIN MG189-RELATED"/>
    <property type="match status" value="1"/>
</dbReference>
<reference evidence="9 10" key="1">
    <citation type="submission" date="2018-11" db="EMBL/GenBank/DDBJ databases">
        <title>Deinococcus shelandsis sp. nov., isolated from South Shetland Islands soil of Antarctica.</title>
        <authorList>
            <person name="Tian J."/>
        </authorList>
    </citation>
    <scope>NUCLEOTIDE SEQUENCE [LARGE SCALE GENOMIC DNA]</scope>
    <source>
        <strain evidence="9 10">S14-83T</strain>
    </source>
</reference>
<dbReference type="GO" id="GO:0005886">
    <property type="term" value="C:plasma membrane"/>
    <property type="evidence" value="ECO:0007669"/>
    <property type="project" value="UniProtKB-SubCell"/>
</dbReference>
<keyword evidence="2 7" id="KW-0813">Transport</keyword>
<keyword evidence="5 7" id="KW-1133">Transmembrane helix</keyword>
<dbReference type="Pfam" id="PF00528">
    <property type="entry name" value="BPD_transp_1"/>
    <property type="match status" value="1"/>
</dbReference>
<evidence type="ECO:0000256" key="1">
    <source>
        <dbReference type="ARBA" id="ARBA00004651"/>
    </source>
</evidence>
<evidence type="ECO:0000313" key="9">
    <source>
        <dbReference type="EMBL" id="AZI44447.1"/>
    </source>
</evidence>
<evidence type="ECO:0000256" key="7">
    <source>
        <dbReference type="RuleBase" id="RU363032"/>
    </source>
</evidence>
<protein>
    <submittedName>
        <fullName evidence="9">Carbohydrate ABC transporter permease</fullName>
    </submittedName>
</protein>
<dbReference type="OrthoDB" id="9771544at2"/>
<dbReference type="PANTHER" id="PTHR43744">
    <property type="entry name" value="ABC TRANSPORTER PERMEASE PROTEIN MG189-RELATED-RELATED"/>
    <property type="match status" value="1"/>
</dbReference>
<keyword evidence="3" id="KW-1003">Cell membrane</keyword>
<dbReference type="SUPFAM" id="SSF161098">
    <property type="entry name" value="MetI-like"/>
    <property type="match status" value="1"/>
</dbReference>
<dbReference type="GO" id="GO:0055085">
    <property type="term" value="P:transmembrane transport"/>
    <property type="evidence" value="ECO:0007669"/>
    <property type="project" value="InterPro"/>
</dbReference>
<evidence type="ECO:0000256" key="5">
    <source>
        <dbReference type="ARBA" id="ARBA00022989"/>
    </source>
</evidence>
<keyword evidence="10" id="KW-1185">Reference proteome</keyword>
<feature type="transmembrane region" description="Helical" evidence="7">
    <location>
        <begin position="215"/>
        <end position="234"/>
    </location>
</feature>
<feature type="transmembrane region" description="Helical" evidence="7">
    <location>
        <begin position="44"/>
        <end position="68"/>
    </location>
</feature>
<comment type="subcellular location">
    <subcellularLocation>
        <location evidence="1 7">Cell membrane</location>
        <topology evidence="1 7">Multi-pass membrane protein</topology>
    </subcellularLocation>
</comment>
<proteinExistence type="inferred from homology"/>
<comment type="similarity">
    <text evidence="7">Belongs to the binding-protein-dependent transport system permease family.</text>
</comment>
<dbReference type="PROSITE" id="PS50928">
    <property type="entry name" value="ABC_TM1"/>
    <property type="match status" value="1"/>
</dbReference>
<organism evidence="9 10">
    <name type="scientific">Deinococcus psychrotolerans</name>
    <dbReference type="NCBI Taxonomy" id="2489213"/>
    <lineage>
        <taxon>Bacteria</taxon>
        <taxon>Thermotogati</taxon>
        <taxon>Deinococcota</taxon>
        <taxon>Deinococci</taxon>
        <taxon>Deinococcales</taxon>
        <taxon>Deinococcaceae</taxon>
        <taxon>Deinococcus</taxon>
    </lineage>
</organism>
<feature type="transmembrane region" description="Helical" evidence="7">
    <location>
        <begin position="113"/>
        <end position="134"/>
    </location>
</feature>
<dbReference type="CDD" id="cd06261">
    <property type="entry name" value="TM_PBP2"/>
    <property type="match status" value="1"/>
</dbReference>
<feature type="transmembrane region" description="Helical" evidence="7">
    <location>
        <begin position="80"/>
        <end position="101"/>
    </location>
</feature>
<feature type="transmembrane region" description="Helical" evidence="7">
    <location>
        <begin position="155"/>
        <end position="174"/>
    </location>
</feature>
<sequence length="249" mass="27614">MAWMVSASFKPMSEIIQVPPTWIPQHFTFRNYQQVFAEFPFARYFLNSVVTTLLIILSVLISSVSGGYALAKFRLPGQHVILILFLLALMVPFQSLMVPTYQLMVSLHLVNTYAGVVYPFLFSATGIFLMRQFISDLPSELIEAARIDGASEPRILMSVILPLLGPALAALTILEFSSAWEEFLWPSIITSSDATRTIPIGLQYFAEQYGTRIDLQMAGSTLAALPVILGFLLLQKQFIEGIALTGVKG</sequence>
<dbReference type="AlphaFoldDB" id="A0A3G8YJH9"/>
<dbReference type="InterPro" id="IPR035906">
    <property type="entry name" value="MetI-like_sf"/>
</dbReference>